<dbReference type="Gene3D" id="1.10.1200.10">
    <property type="entry name" value="ACP-like"/>
    <property type="match status" value="1"/>
</dbReference>
<dbReference type="AlphaFoldDB" id="A0A176RYL1"/>
<dbReference type="InterPro" id="IPR009081">
    <property type="entry name" value="PP-bd_ACP"/>
</dbReference>
<evidence type="ECO:0000256" key="1">
    <source>
        <dbReference type="ARBA" id="ARBA00022450"/>
    </source>
</evidence>
<dbReference type="Pfam" id="PF13193">
    <property type="entry name" value="AMP-binding_C"/>
    <property type="match status" value="1"/>
</dbReference>
<dbReference type="GO" id="GO:0043041">
    <property type="term" value="P:amino acid activation for nonribosomal peptide biosynthetic process"/>
    <property type="evidence" value="ECO:0007669"/>
    <property type="project" value="TreeGrafter"/>
</dbReference>
<dbReference type="Gene3D" id="2.30.38.10">
    <property type="entry name" value="Luciferase, Domain 3"/>
    <property type="match status" value="1"/>
</dbReference>
<evidence type="ECO:0000256" key="2">
    <source>
        <dbReference type="ARBA" id="ARBA00022553"/>
    </source>
</evidence>
<dbReference type="GO" id="GO:0031177">
    <property type="term" value="F:phosphopantetheine binding"/>
    <property type="evidence" value="ECO:0007669"/>
    <property type="project" value="TreeGrafter"/>
</dbReference>
<sequence>ELTAEKFIEIELFGKTERVYKTGDLARWRTEGNIEYIGRIDHQVKLRGFRIELGEIEAVLHQHPDINESVVILYESNHNKQLVAYLTTDFSSKDDLVAELKDWLKARLQDYMIPSHFAILDKLPLTPNGKIDRQALPEPVIRKSVYTHPRDAIELRLVQLWGKLFGISPVSVLDDFFEMGGDSLLAIRLFANIKQEFG</sequence>
<reference evidence="4 5" key="1">
    <citation type="submission" date="2016-05" db="EMBL/GenBank/DDBJ databases">
        <title>Single-cell genome of chain-forming Candidatus Thiomargarita nelsonii and comparison to other large sulfur-oxidizing bacteria.</title>
        <authorList>
            <person name="Winkel M."/>
            <person name="Salman V."/>
            <person name="Woyke T."/>
            <person name="Schulz-Vogt H."/>
            <person name="Richter M."/>
            <person name="Flood B."/>
            <person name="Bailey J."/>
            <person name="Amann R."/>
            <person name="Mussmann M."/>
        </authorList>
    </citation>
    <scope>NUCLEOTIDE SEQUENCE [LARGE SCALE GENOMIC DNA]</scope>
    <source>
        <strain evidence="4 5">THI036</strain>
    </source>
</reference>
<evidence type="ECO:0000313" key="5">
    <source>
        <dbReference type="Proteomes" id="UP000076962"/>
    </source>
</evidence>
<name>A0A176RYL1_9GAMM</name>
<dbReference type="EMBL" id="LUTY01002054">
    <property type="protein sequence ID" value="OAD20860.1"/>
    <property type="molecule type" value="Genomic_DNA"/>
</dbReference>
<dbReference type="SUPFAM" id="SSF47336">
    <property type="entry name" value="ACP-like"/>
    <property type="match status" value="1"/>
</dbReference>
<dbReference type="Gene3D" id="3.30.300.30">
    <property type="match status" value="1"/>
</dbReference>
<keyword evidence="2" id="KW-0597">Phosphoprotein</keyword>
<dbReference type="Proteomes" id="UP000076962">
    <property type="component" value="Unassembled WGS sequence"/>
</dbReference>
<keyword evidence="5" id="KW-1185">Reference proteome</keyword>
<feature type="non-terminal residue" evidence="4">
    <location>
        <position position="1"/>
    </location>
</feature>
<gene>
    <name evidence="4" type="ORF">THIOM_003409</name>
</gene>
<dbReference type="InterPro" id="IPR045851">
    <property type="entry name" value="AMP-bd_C_sf"/>
</dbReference>
<feature type="non-terminal residue" evidence="4">
    <location>
        <position position="198"/>
    </location>
</feature>
<comment type="caution">
    <text evidence="4">The sequence shown here is derived from an EMBL/GenBank/DDBJ whole genome shotgun (WGS) entry which is preliminary data.</text>
</comment>
<organism evidence="4 5">
    <name type="scientific">Candidatus Thiomargarita nelsonii</name>
    <dbReference type="NCBI Taxonomy" id="1003181"/>
    <lineage>
        <taxon>Bacteria</taxon>
        <taxon>Pseudomonadati</taxon>
        <taxon>Pseudomonadota</taxon>
        <taxon>Gammaproteobacteria</taxon>
        <taxon>Thiotrichales</taxon>
        <taxon>Thiotrichaceae</taxon>
        <taxon>Thiomargarita</taxon>
    </lineage>
</organism>
<dbReference type="Pfam" id="PF00550">
    <property type="entry name" value="PP-binding"/>
    <property type="match status" value="1"/>
</dbReference>
<evidence type="ECO:0000313" key="4">
    <source>
        <dbReference type="EMBL" id="OAD20860.1"/>
    </source>
</evidence>
<feature type="domain" description="Carrier" evidence="3">
    <location>
        <begin position="148"/>
        <end position="198"/>
    </location>
</feature>
<dbReference type="InterPro" id="IPR025110">
    <property type="entry name" value="AMP-bd_C"/>
</dbReference>
<dbReference type="InterPro" id="IPR036736">
    <property type="entry name" value="ACP-like_sf"/>
</dbReference>
<dbReference type="PANTHER" id="PTHR45527">
    <property type="entry name" value="NONRIBOSOMAL PEPTIDE SYNTHETASE"/>
    <property type="match status" value="1"/>
</dbReference>
<accession>A0A176RYL1</accession>
<dbReference type="SUPFAM" id="SSF56801">
    <property type="entry name" value="Acetyl-CoA synthetase-like"/>
    <property type="match status" value="1"/>
</dbReference>
<proteinExistence type="predicted"/>
<dbReference type="PANTHER" id="PTHR45527:SF1">
    <property type="entry name" value="FATTY ACID SYNTHASE"/>
    <property type="match status" value="1"/>
</dbReference>
<keyword evidence="1" id="KW-0596">Phosphopantetheine</keyword>
<dbReference type="PROSITE" id="PS50075">
    <property type="entry name" value="CARRIER"/>
    <property type="match status" value="1"/>
</dbReference>
<protein>
    <submittedName>
        <fullName evidence="4">Microcystin synthetase</fullName>
    </submittedName>
</protein>
<evidence type="ECO:0000259" key="3">
    <source>
        <dbReference type="PROSITE" id="PS50075"/>
    </source>
</evidence>
<dbReference type="GO" id="GO:0005737">
    <property type="term" value="C:cytoplasm"/>
    <property type="evidence" value="ECO:0007669"/>
    <property type="project" value="TreeGrafter"/>
</dbReference>
<dbReference type="GO" id="GO:0044550">
    <property type="term" value="P:secondary metabolite biosynthetic process"/>
    <property type="evidence" value="ECO:0007669"/>
    <property type="project" value="TreeGrafter"/>
</dbReference>
<dbReference type="FunFam" id="3.30.300.30:FF:000010">
    <property type="entry name" value="Enterobactin synthetase component F"/>
    <property type="match status" value="1"/>
</dbReference>